<name>A0AB72ZRY4_HELPX</name>
<protein>
    <submittedName>
        <fullName evidence="1">Uncharacterized protein</fullName>
    </submittedName>
</protein>
<dbReference type="Proteomes" id="UP000001345">
    <property type="component" value="Unassembled WGS sequence"/>
</dbReference>
<organism evidence="1 2">
    <name type="scientific">Helicobacter pylori GAM100Ai</name>
    <dbReference type="NCBI Taxonomy" id="1159019"/>
    <lineage>
        <taxon>Bacteria</taxon>
        <taxon>Pseudomonadati</taxon>
        <taxon>Campylobacterota</taxon>
        <taxon>Epsilonproteobacteria</taxon>
        <taxon>Campylobacterales</taxon>
        <taxon>Helicobacteraceae</taxon>
        <taxon>Helicobacter</taxon>
    </lineage>
</organism>
<proteinExistence type="predicted"/>
<dbReference type="AlphaFoldDB" id="A0AB72ZRY4"/>
<gene>
    <name evidence="1" type="ORF">HMPREF1391_01670</name>
</gene>
<sequence>MLKIAHNKRLKAIKKEGLPFFLKFIPKSSQKQKKSQSQTTKTP</sequence>
<dbReference type="EMBL" id="ANFP01000079">
    <property type="protein sequence ID" value="EKQ71364.1"/>
    <property type="molecule type" value="Genomic_DNA"/>
</dbReference>
<reference evidence="2" key="1">
    <citation type="submission" date="2023-07" db="EMBL/GenBank/DDBJ databases">
        <authorList>
            <person name="Weinstock G."/>
            <person name="Sodergren E."/>
            <person name="Lobos E.A."/>
            <person name="Fulton L."/>
            <person name="Fulton R."/>
            <person name="Courtney L."/>
            <person name="Fronick C."/>
            <person name="O'Laughlin M."/>
            <person name="Godfrey J."/>
            <person name="Wilson R.M."/>
            <person name="Miner T."/>
            <person name="Farmer C."/>
            <person name="Delehaunty K."/>
            <person name="Cordes M."/>
            <person name="Minx P."/>
            <person name="Tomlinson C."/>
            <person name="Chen J."/>
            <person name="Wollam A."/>
            <person name="Pepin K.H."/>
            <person name="Bhonagiri V."/>
            <person name="Zhang X."/>
            <person name="Suruliraj S."/>
            <person name="Antonio M."/>
            <person name="Secka O."/>
            <person name="Thomas J."/>
            <person name="Warren W."/>
            <person name="Mitreva M."/>
            <person name="Mardis E.R."/>
            <person name="Wilson R.K."/>
        </authorList>
    </citation>
    <scope>NUCLEOTIDE SEQUENCE [LARGE SCALE GENOMIC DNA]</scope>
    <source>
        <strain evidence="2">GAM100Ai</strain>
    </source>
</reference>
<comment type="caution">
    <text evidence="1">The sequence shown here is derived from an EMBL/GenBank/DDBJ whole genome shotgun (WGS) entry which is preliminary data.</text>
</comment>
<accession>A0AB72ZRY4</accession>
<evidence type="ECO:0000313" key="1">
    <source>
        <dbReference type="EMBL" id="EKQ71364.1"/>
    </source>
</evidence>
<evidence type="ECO:0000313" key="2">
    <source>
        <dbReference type="Proteomes" id="UP000001345"/>
    </source>
</evidence>